<gene>
    <name evidence="1" type="ORF">Mcate_02513</name>
</gene>
<accession>A0A399DRK0</accession>
<reference evidence="1 2" key="1">
    <citation type="submission" date="2018-08" db="EMBL/GenBank/DDBJ databases">
        <title>Meiothermus cateniformans JCM 15151 genome sequencing project.</title>
        <authorList>
            <person name="Da Costa M.S."/>
            <person name="Albuquerque L."/>
            <person name="Raposo P."/>
            <person name="Froufe H.J.C."/>
            <person name="Barroso C.S."/>
            <person name="Egas C."/>
        </authorList>
    </citation>
    <scope>NUCLEOTIDE SEQUENCE [LARGE SCALE GENOMIC DNA]</scope>
    <source>
        <strain evidence="1 2">JCM 15151</strain>
    </source>
</reference>
<protein>
    <submittedName>
        <fullName evidence="1">Uncharacterized protein</fullName>
    </submittedName>
</protein>
<evidence type="ECO:0000313" key="1">
    <source>
        <dbReference type="EMBL" id="RIH74875.1"/>
    </source>
</evidence>
<dbReference type="Proteomes" id="UP000266089">
    <property type="component" value="Unassembled WGS sequence"/>
</dbReference>
<dbReference type="RefSeq" id="WP_119361795.1">
    <property type="nucleotide sequence ID" value="NZ_JBHSXZ010000083.1"/>
</dbReference>
<dbReference type="EMBL" id="QWKX01000089">
    <property type="protein sequence ID" value="RIH74875.1"/>
    <property type="molecule type" value="Genomic_DNA"/>
</dbReference>
<proteinExistence type="predicted"/>
<dbReference type="AlphaFoldDB" id="A0A399DRK0"/>
<comment type="caution">
    <text evidence="1">The sequence shown here is derived from an EMBL/GenBank/DDBJ whole genome shotgun (WGS) entry which is preliminary data.</text>
</comment>
<name>A0A399DRK0_9DEIN</name>
<organism evidence="1 2">
    <name type="scientific">Meiothermus taiwanensis</name>
    <dbReference type="NCBI Taxonomy" id="172827"/>
    <lineage>
        <taxon>Bacteria</taxon>
        <taxon>Thermotogati</taxon>
        <taxon>Deinococcota</taxon>
        <taxon>Deinococci</taxon>
        <taxon>Thermales</taxon>
        <taxon>Thermaceae</taxon>
        <taxon>Meiothermus</taxon>
    </lineage>
</organism>
<evidence type="ECO:0000313" key="2">
    <source>
        <dbReference type="Proteomes" id="UP000266089"/>
    </source>
</evidence>
<sequence>MFSFFRKPDEHVQREGESAFRVRVRTARSGDIVELRLTKGNEISASDEGGYYVRKIIVSPQHLDRAVLEIWFDRAYRPTRKAVEGGELIPIKEWT</sequence>
<dbReference type="OrthoDB" id="32597at2"/>